<name>A0AAN5DGN0_9BILA</name>
<evidence type="ECO:0000313" key="2">
    <source>
        <dbReference type="EMBL" id="GMR62576.1"/>
    </source>
</evidence>
<dbReference type="InterPro" id="IPR019423">
    <property type="entry name" value="7TM_GPCR_serpentine_rcpt_Srj"/>
</dbReference>
<feature type="non-terminal residue" evidence="2">
    <location>
        <position position="1"/>
    </location>
</feature>
<reference evidence="3" key="1">
    <citation type="submission" date="2022-10" db="EMBL/GenBank/DDBJ databases">
        <title>Genome assembly of Pristionchus species.</title>
        <authorList>
            <person name="Yoshida K."/>
            <person name="Sommer R.J."/>
        </authorList>
    </citation>
    <scope>NUCLEOTIDE SEQUENCE [LARGE SCALE GENOMIC DNA]</scope>
    <source>
        <strain evidence="3">RS5460</strain>
    </source>
</reference>
<dbReference type="PANTHER" id="PTHR45907:SF22">
    <property type="entry name" value="G PROTEIN-COUPLED RECEPTOR"/>
    <property type="match status" value="1"/>
</dbReference>
<protein>
    <recommendedName>
        <fullName evidence="4">G protein-coupled receptor</fullName>
    </recommendedName>
</protein>
<feature type="transmembrane region" description="Helical" evidence="1">
    <location>
        <begin position="74"/>
        <end position="99"/>
    </location>
</feature>
<evidence type="ECO:0000313" key="3">
    <source>
        <dbReference type="Proteomes" id="UP001328107"/>
    </source>
</evidence>
<evidence type="ECO:0000256" key="1">
    <source>
        <dbReference type="SAM" id="Phobius"/>
    </source>
</evidence>
<keyword evidence="1" id="KW-0812">Transmembrane</keyword>
<feature type="non-terminal residue" evidence="2">
    <location>
        <position position="141"/>
    </location>
</feature>
<feature type="transmembrane region" description="Helical" evidence="1">
    <location>
        <begin position="12"/>
        <end position="31"/>
    </location>
</feature>
<comment type="caution">
    <text evidence="2">The sequence shown here is derived from an EMBL/GenBank/DDBJ whole genome shotgun (WGS) entry which is preliminary data.</text>
</comment>
<accession>A0AAN5DGN0</accession>
<dbReference type="InterPro" id="IPR019428">
    <property type="entry name" value="7TM_GPCR_serpentine_rcpt_Str"/>
</dbReference>
<dbReference type="Pfam" id="PF10326">
    <property type="entry name" value="7TM_GPCR_Str"/>
    <property type="match status" value="1"/>
</dbReference>
<evidence type="ECO:0008006" key="4">
    <source>
        <dbReference type="Google" id="ProtNLM"/>
    </source>
</evidence>
<organism evidence="2 3">
    <name type="scientific">Pristionchus mayeri</name>
    <dbReference type="NCBI Taxonomy" id="1317129"/>
    <lineage>
        <taxon>Eukaryota</taxon>
        <taxon>Metazoa</taxon>
        <taxon>Ecdysozoa</taxon>
        <taxon>Nematoda</taxon>
        <taxon>Chromadorea</taxon>
        <taxon>Rhabditida</taxon>
        <taxon>Rhabditina</taxon>
        <taxon>Diplogasteromorpha</taxon>
        <taxon>Diplogasteroidea</taxon>
        <taxon>Neodiplogasteridae</taxon>
        <taxon>Pristionchus</taxon>
    </lineage>
</organism>
<dbReference type="EMBL" id="BTRK01000006">
    <property type="protein sequence ID" value="GMR62576.1"/>
    <property type="molecule type" value="Genomic_DNA"/>
</dbReference>
<dbReference type="AlphaFoldDB" id="A0AAN5DGN0"/>
<proteinExistence type="predicted"/>
<keyword evidence="1" id="KW-1133">Transmembrane helix</keyword>
<sequence>RPARLALFSNPLFIVLLSMYILLQGVAWNVIAFSTELDDSHYVRDYYRSHFNLTVTCFRVMHHWRDDRLNVSQFILACIASAFMSVHISIAIALATRTITGIRKANGFSSTTRSLQIKILRALFAQAWDAIVVILLMKDYR</sequence>
<keyword evidence="3" id="KW-1185">Reference proteome</keyword>
<dbReference type="Proteomes" id="UP001328107">
    <property type="component" value="Unassembled WGS sequence"/>
</dbReference>
<dbReference type="PANTHER" id="PTHR45907">
    <property type="entry name" value="SERPENTINE RECEPTOR, CLASS J"/>
    <property type="match status" value="1"/>
</dbReference>
<keyword evidence="1" id="KW-0472">Membrane</keyword>
<gene>
    <name evidence="2" type="ORF">PMAYCL1PPCAC_32771</name>
</gene>